<dbReference type="RefSeq" id="XP_024772077.1">
    <property type="nucleotide sequence ID" value="XM_024922657.1"/>
</dbReference>
<dbReference type="EMBL" id="KZ679684">
    <property type="protein sequence ID" value="PTB52400.1"/>
    <property type="molecule type" value="Genomic_DNA"/>
</dbReference>
<feature type="compositionally biased region" description="Polar residues" evidence="1">
    <location>
        <begin position="217"/>
        <end position="231"/>
    </location>
</feature>
<evidence type="ECO:0000313" key="3">
    <source>
        <dbReference type="Proteomes" id="UP000241690"/>
    </source>
</evidence>
<reference evidence="2 3" key="1">
    <citation type="submission" date="2016-07" db="EMBL/GenBank/DDBJ databases">
        <title>Multiple horizontal gene transfer events from other fungi enriched the ability of initially mycotrophic Trichoderma (Ascomycota) to feed on dead plant biomass.</title>
        <authorList>
            <consortium name="DOE Joint Genome Institute"/>
            <person name="Aerts A."/>
            <person name="Atanasova L."/>
            <person name="Chenthamara K."/>
            <person name="Zhang J."/>
            <person name="Grujic M."/>
            <person name="Henrissat B."/>
            <person name="Kuo A."/>
            <person name="Salamov A."/>
            <person name="Lipzen A."/>
            <person name="Labutti K."/>
            <person name="Barry K."/>
            <person name="Miao Y."/>
            <person name="Rahimi M.J."/>
            <person name="Shen Q."/>
            <person name="Grigoriev I.V."/>
            <person name="Kubicek C.P."/>
            <person name="Druzhinina I.S."/>
        </authorList>
    </citation>
    <scope>NUCLEOTIDE SEQUENCE [LARGE SCALE GENOMIC DNA]</scope>
    <source>
        <strain evidence="2 3">CBS 226.95</strain>
    </source>
</reference>
<keyword evidence="3" id="KW-1185">Reference proteome</keyword>
<evidence type="ECO:0000313" key="2">
    <source>
        <dbReference type="EMBL" id="PTB52400.1"/>
    </source>
</evidence>
<sequence length="255" mass="27865">MKDVLYIRKMPPANIAAATVTEKRDGIEATAADHRSVIEAENGDGIDIVTDDDREHRKIHLGGTTAAIEIKTRRDIDIEIIVATVKEDTDIHPMKQTAVSAHANIDLEIKTRSATVAATANARRIVPAEPPLRSRSTSRQFRDDDSERDSRTLARRRESPVRRSGPPPSQEASFTVTTLARRRESPVRRSGPPPSQEASFTVATQEGGESSVRRSETLPSQEASFAVTTQEGGDPEKPKEKPNIGNTGRLALMSS</sequence>
<feature type="region of interest" description="Disordered" evidence="1">
    <location>
        <begin position="121"/>
        <end position="255"/>
    </location>
</feature>
<gene>
    <name evidence="2" type="ORF">M431DRAFT_7814</name>
</gene>
<organism evidence="2 3">
    <name type="scientific">Trichoderma harzianum CBS 226.95</name>
    <dbReference type="NCBI Taxonomy" id="983964"/>
    <lineage>
        <taxon>Eukaryota</taxon>
        <taxon>Fungi</taxon>
        <taxon>Dikarya</taxon>
        <taxon>Ascomycota</taxon>
        <taxon>Pezizomycotina</taxon>
        <taxon>Sordariomycetes</taxon>
        <taxon>Hypocreomycetidae</taxon>
        <taxon>Hypocreales</taxon>
        <taxon>Hypocreaceae</taxon>
        <taxon>Trichoderma</taxon>
    </lineage>
</organism>
<dbReference type="AlphaFoldDB" id="A0A2T4A5Q1"/>
<dbReference type="GeneID" id="36631240"/>
<protein>
    <submittedName>
        <fullName evidence="2">Uncharacterized protein</fullName>
    </submittedName>
</protein>
<proteinExistence type="predicted"/>
<evidence type="ECO:0000256" key="1">
    <source>
        <dbReference type="SAM" id="MobiDB-lite"/>
    </source>
</evidence>
<accession>A0A2T4A5Q1</accession>
<feature type="compositionally biased region" description="Basic and acidic residues" evidence="1">
    <location>
        <begin position="140"/>
        <end position="161"/>
    </location>
</feature>
<dbReference type="STRING" id="983964.A0A2T4A5Q1"/>
<feature type="compositionally biased region" description="Polar residues" evidence="1">
    <location>
        <begin position="196"/>
        <end position="208"/>
    </location>
</feature>
<name>A0A2T4A5Q1_TRIHA</name>
<dbReference type="Proteomes" id="UP000241690">
    <property type="component" value="Unassembled WGS sequence"/>
</dbReference>